<dbReference type="Pfam" id="PF13416">
    <property type="entry name" value="SBP_bac_8"/>
    <property type="match status" value="1"/>
</dbReference>
<dbReference type="Proteomes" id="UP000240739">
    <property type="component" value="Unassembled WGS sequence"/>
</dbReference>
<dbReference type="AlphaFoldDB" id="A0A2T4UI36"/>
<organism evidence="2 3">
    <name type="scientific">Paraconexibacter algicola</name>
    <dbReference type="NCBI Taxonomy" id="2133960"/>
    <lineage>
        <taxon>Bacteria</taxon>
        <taxon>Bacillati</taxon>
        <taxon>Actinomycetota</taxon>
        <taxon>Thermoleophilia</taxon>
        <taxon>Solirubrobacterales</taxon>
        <taxon>Paraconexibacteraceae</taxon>
        <taxon>Paraconexibacter</taxon>
    </lineage>
</organism>
<dbReference type="SUPFAM" id="SSF53850">
    <property type="entry name" value="Periplasmic binding protein-like II"/>
    <property type="match status" value="1"/>
</dbReference>
<comment type="caution">
    <text evidence="2">The sequence shown here is derived from an EMBL/GenBank/DDBJ whole genome shotgun (WGS) entry which is preliminary data.</text>
</comment>
<sequence>MTAPRLLSLLAAIAAALILAACGDDPPAPSTAASAGGFAEVQRQARGQTVRWWLFGGDEGVNRYVDDVVAPAARRLGVSLRRVPVADTADAVQRVVSERRAGRRTGGAVDLIWINGENFASGKRAGLWLEDWATRLPNARLLDPDDPSLREDFRVPVDGQESPWQRAAFVFAHDRARTPRPPRSFDELLAFARANPGRVTYPAPPDFTGSAFVRQVVAAKGADAAMRYLHELAPLLYRGGRSYPKSEAELTRLFGDGEIDLAMSYDAAFVRAAVRRGIVPRSARPFVLGDGTLQNVSFVAIPANAANAAGAQVVANLLLDPRLQAAKADPAGLGNPTVLQLDRLDPAQRSAFTRAARSPYLLDDLGEALPELAADEVAPLEQRWTREVLRGAGT</sequence>
<dbReference type="InterPro" id="IPR006059">
    <property type="entry name" value="SBP"/>
</dbReference>
<proteinExistence type="predicted"/>
<name>A0A2T4UI36_9ACTN</name>
<dbReference type="Gene3D" id="3.40.190.10">
    <property type="entry name" value="Periplasmic binding protein-like II"/>
    <property type="match status" value="2"/>
</dbReference>
<reference evidence="2 3" key="1">
    <citation type="submission" date="2018-03" db="EMBL/GenBank/DDBJ databases">
        <title>Aquarubrobacter algicola gen. nov., sp. nov., a novel actinobacterium isolated from shallow eutrophic lake during the end of cyanobacterial harmful algal blooms.</title>
        <authorList>
            <person name="Chun S.J."/>
        </authorList>
    </citation>
    <scope>NUCLEOTIDE SEQUENCE [LARGE SCALE GENOMIC DNA]</scope>
    <source>
        <strain evidence="2 3">Seoho-28</strain>
    </source>
</reference>
<dbReference type="PIRSF" id="PIRSF029172">
    <property type="entry name" value="UCP029172_ABC_sbc_YnjB"/>
    <property type="match status" value="1"/>
</dbReference>
<gene>
    <name evidence="2" type="ORF">C7Y72_04230</name>
</gene>
<accession>A0A2T4UI36</accession>
<dbReference type="PANTHER" id="PTHR42779:SF1">
    <property type="entry name" value="PROTEIN YNJB"/>
    <property type="match status" value="1"/>
</dbReference>
<evidence type="ECO:0000256" key="1">
    <source>
        <dbReference type="SAM" id="SignalP"/>
    </source>
</evidence>
<dbReference type="OrthoDB" id="3239593at2"/>
<keyword evidence="3" id="KW-1185">Reference proteome</keyword>
<dbReference type="EMBL" id="PYYB01000001">
    <property type="protein sequence ID" value="PTL58914.1"/>
    <property type="molecule type" value="Genomic_DNA"/>
</dbReference>
<feature type="signal peptide" evidence="1">
    <location>
        <begin position="1"/>
        <end position="20"/>
    </location>
</feature>
<dbReference type="PROSITE" id="PS51257">
    <property type="entry name" value="PROKAR_LIPOPROTEIN"/>
    <property type="match status" value="1"/>
</dbReference>
<feature type="chain" id="PRO_5039068406" evidence="1">
    <location>
        <begin position="21"/>
        <end position="394"/>
    </location>
</feature>
<dbReference type="InterPro" id="IPR027020">
    <property type="entry name" value="YnjB"/>
</dbReference>
<dbReference type="PANTHER" id="PTHR42779">
    <property type="entry name" value="PROTEIN YNJB"/>
    <property type="match status" value="1"/>
</dbReference>
<protein>
    <submittedName>
        <fullName evidence="2">ABC transporter substrate-binding protein</fullName>
    </submittedName>
</protein>
<evidence type="ECO:0000313" key="2">
    <source>
        <dbReference type="EMBL" id="PTL58914.1"/>
    </source>
</evidence>
<dbReference type="RefSeq" id="WP_107567351.1">
    <property type="nucleotide sequence ID" value="NZ_PYYB01000001.1"/>
</dbReference>
<evidence type="ECO:0000313" key="3">
    <source>
        <dbReference type="Proteomes" id="UP000240739"/>
    </source>
</evidence>
<keyword evidence="1" id="KW-0732">Signal</keyword>
<dbReference type="NCBIfam" id="NF008633">
    <property type="entry name" value="PRK11622.1"/>
    <property type="match status" value="1"/>
</dbReference>